<dbReference type="NCBIfam" id="TIGR01088">
    <property type="entry name" value="aroQ"/>
    <property type="match status" value="1"/>
</dbReference>
<feature type="binding site" evidence="8 10">
    <location>
        <position position="110"/>
    </location>
    <ligand>
        <name>substrate</name>
    </ligand>
</feature>
<dbReference type="PANTHER" id="PTHR21272:SF3">
    <property type="entry name" value="CATABOLIC 3-DEHYDROQUINASE"/>
    <property type="match status" value="1"/>
</dbReference>
<dbReference type="UniPathway" id="UPA00053">
    <property type="reaction ID" value="UER00086"/>
</dbReference>
<dbReference type="GO" id="GO:0008652">
    <property type="term" value="P:amino acid biosynthetic process"/>
    <property type="evidence" value="ECO:0007669"/>
    <property type="project" value="UniProtKB-KW"/>
</dbReference>
<accession>A0A4R8GIJ8</accession>
<dbReference type="GO" id="GO:0009073">
    <property type="term" value="P:aromatic amino acid family biosynthetic process"/>
    <property type="evidence" value="ECO:0007669"/>
    <property type="project" value="UniProtKB-KW"/>
</dbReference>
<evidence type="ECO:0000256" key="5">
    <source>
        <dbReference type="ARBA" id="ARBA00012060"/>
    </source>
</evidence>
<keyword evidence="6 8" id="KW-0057">Aromatic amino acid biosynthesis</keyword>
<dbReference type="GO" id="GO:0009423">
    <property type="term" value="P:chorismate biosynthetic process"/>
    <property type="evidence" value="ECO:0007669"/>
    <property type="project" value="UniProtKB-UniRule"/>
</dbReference>
<dbReference type="NCBIfam" id="NF003804">
    <property type="entry name" value="PRK05395.1-1"/>
    <property type="match status" value="1"/>
</dbReference>
<sequence>MILVIHGPNLNLLGVREPDVYGAKTLDDINNDLQQLAEQEGIELGIFQSNSEGQIVDKIHDAFQKEVEAIVINPAAYTHYSIAIRDALAMLNIPIIEVHLSNIYKREGFRHKSVISPVVTGQIAGLGVDGYLLALKQVIKIINN</sequence>
<dbReference type="NCBIfam" id="NF003805">
    <property type="entry name" value="PRK05395.1-2"/>
    <property type="match status" value="1"/>
</dbReference>
<reference evidence="12 13" key="1">
    <citation type="submission" date="2019-03" db="EMBL/GenBank/DDBJ databases">
        <title>Subsurface microbial communities from deep shales in Ohio and West Virginia, USA.</title>
        <authorList>
            <person name="Wrighton K."/>
        </authorList>
    </citation>
    <scope>NUCLEOTIDE SEQUENCE [LARGE SCALE GENOMIC DNA]</scope>
    <source>
        <strain evidence="12 13">MSL 6dP</strain>
    </source>
</reference>
<dbReference type="NCBIfam" id="NF003807">
    <property type="entry name" value="PRK05395.1-4"/>
    <property type="match status" value="1"/>
</dbReference>
<dbReference type="PROSITE" id="PS01029">
    <property type="entry name" value="DEHYDROQUINASE_II"/>
    <property type="match status" value="1"/>
</dbReference>
<dbReference type="EMBL" id="SOEG01000045">
    <property type="protein sequence ID" value="TDX45412.1"/>
    <property type="molecule type" value="Genomic_DNA"/>
</dbReference>
<comment type="function">
    <text evidence="8">Catalyzes a trans-dehydration via an enolate intermediate.</text>
</comment>
<keyword evidence="13" id="KW-1185">Reference proteome</keyword>
<evidence type="ECO:0000256" key="11">
    <source>
        <dbReference type="PIRSR" id="PIRSR001399-3"/>
    </source>
</evidence>
<dbReference type="PIRSF" id="PIRSF001399">
    <property type="entry name" value="DHquinase_II"/>
    <property type="match status" value="1"/>
</dbReference>
<evidence type="ECO:0000256" key="3">
    <source>
        <dbReference type="ARBA" id="ARBA00011037"/>
    </source>
</evidence>
<feature type="binding site" evidence="8 10">
    <location>
        <position position="73"/>
    </location>
    <ligand>
        <name>substrate</name>
    </ligand>
</feature>
<dbReference type="Gene3D" id="3.40.50.9100">
    <property type="entry name" value="Dehydroquinase, class II"/>
    <property type="match status" value="1"/>
</dbReference>
<dbReference type="Proteomes" id="UP000295832">
    <property type="component" value="Unassembled WGS sequence"/>
</dbReference>
<dbReference type="PANTHER" id="PTHR21272">
    <property type="entry name" value="CATABOLIC 3-DEHYDROQUINASE"/>
    <property type="match status" value="1"/>
</dbReference>
<comment type="catalytic activity">
    <reaction evidence="1 8">
        <text>3-dehydroquinate = 3-dehydroshikimate + H2O</text>
        <dbReference type="Rhea" id="RHEA:21096"/>
        <dbReference type="ChEBI" id="CHEBI:15377"/>
        <dbReference type="ChEBI" id="CHEBI:16630"/>
        <dbReference type="ChEBI" id="CHEBI:32364"/>
        <dbReference type="EC" id="4.2.1.10"/>
    </reaction>
</comment>
<dbReference type="Pfam" id="PF01220">
    <property type="entry name" value="DHquinase_II"/>
    <property type="match status" value="1"/>
</dbReference>
<dbReference type="HAMAP" id="MF_00169">
    <property type="entry name" value="AroQ"/>
    <property type="match status" value="1"/>
</dbReference>
<comment type="subunit">
    <text evidence="4 8">Homododecamer.</text>
</comment>
<feature type="site" description="Transition state stabilizer" evidence="8 11">
    <location>
        <position position="16"/>
    </location>
</feature>
<feature type="active site" description="Proton acceptor" evidence="8 9">
    <location>
        <position position="21"/>
    </location>
</feature>
<proteinExistence type="inferred from homology"/>
<dbReference type="AlphaFoldDB" id="A0A4R8GIJ8"/>
<evidence type="ECO:0000256" key="9">
    <source>
        <dbReference type="PIRSR" id="PIRSR001399-1"/>
    </source>
</evidence>
<feature type="binding site" evidence="8 10">
    <location>
        <begin position="100"/>
        <end position="101"/>
    </location>
    <ligand>
        <name>substrate</name>
    </ligand>
</feature>
<evidence type="ECO:0000256" key="7">
    <source>
        <dbReference type="ARBA" id="ARBA00023239"/>
    </source>
</evidence>
<dbReference type="CDD" id="cd00466">
    <property type="entry name" value="DHQase_II"/>
    <property type="match status" value="1"/>
</dbReference>
<dbReference type="InterPro" id="IPR001874">
    <property type="entry name" value="DHquinase_II"/>
</dbReference>
<dbReference type="GO" id="GO:0019631">
    <property type="term" value="P:quinate catabolic process"/>
    <property type="evidence" value="ECO:0007669"/>
    <property type="project" value="TreeGrafter"/>
</dbReference>
<dbReference type="EC" id="4.2.1.10" evidence="5 8"/>
<evidence type="ECO:0000256" key="2">
    <source>
        <dbReference type="ARBA" id="ARBA00004902"/>
    </source>
</evidence>
<feature type="active site" description="Proton donor" evidence="8 9">
    <location>
        <position position="99"/>
    </location>
</feature>
<comment type="caution">
    <text evidence="12">The sequence shown here is derived from an EMBL/GenBank/DDBJ whole genome shotgun (WGS) entry which is preliminary data.</text>
</comment>
<dbReference type="GO" id="GO:0003855">
    <property type="term" value="F:3-dehydroquinate dehydratase activity"/>
    <property type="evidence" value="ECO:0007669"/>
    <property type="project" value="UniProtKB-UniRule"/>
</dbReference>
<dbReference type="STRING" id="926561.GCA_000379025_02799"/>
<evidence type="ECO:0000313" key="13">
    <source>
        <dbReference type="Proteomes" id="UP000295832"/>
    </source>
</evidence>
<dbReference type="InterPro" id="IPR036441">
    <property type="entry name" value="DHquinase_II_sf"/>
</dbReference>
<dbReference type="SUPFAM" id="SSF52304">
    <property type="entry name" value="Type II 3-dehydroquinate dehydratase"/>
    <property type="match status" value="1"/>
</dbReference>
<evidence type="ECO:0000256" key="4">
    <source>
        <dbReference type="ARBA" id="ARBA00011193"/>
    </source>
</evidence>
<keyword evidence="7 8" id="KW-0456">Lyase</keyword>
<feature type="binding site" evidence="8 10">
    <location>
        <position position="86"/>
    </location>
    <ligand>
        <name>substrate</name>
    </ligand>
</feature>
<dbReference type="RefSeq" id="WP_134118904.1">
    <property type="nucleotide sequence ID" value="NZ_SOEG01000045.1"/>
</dbReference>
<protein>
    <recommendedName>
        <fullName evidence="5 8">3-dehydroquinate dehydratase</fullName>
        <shortName evidence="8">3-dehydroquinase</shortName>
        <ecNumber evidence="5 8">4.2.1.10</ecNumber>
    </recommendedName>
    <alternativeName>
        <fullName evidence="8">Type II DHQase</fullName>
    </alternativeName>
</protein>
<evidence type="ECO:0000313" key="12">
    <source>
        <dbReference type="EMBL" id="TDX45412.1"/>
    </source>
</evidence>
<feature type="binding site" evidence="8 10">
    <location>
        <position position="79"/>
    </location>
    <ligand>
        <name>substrate</name>
    </ligand>
</feature>
<evidence type="ECO:0000256" key="10">
    <source>
        <dbReference type="PIRSR" id="PIRSR001399-2"/>
    </source>
</evidence>
<evidence type="ECO:0000256" key="8">
    <source>
        <dbReference type="HAMAP-Rule" id="MF_00169"/>
    </source>
</evidence>
<dbReference type="NCBIfam" id="NF003806">
    <property type="entry name" value="PRK05395.1-3"/>
    <property type="match status" value="1"/>
</dbReference>
<keyword evidence="8" id="KW-0028">Amino-acid biosynthesis</keyword>
<name>A0A4R8GIJ8_9FIRM</name>
<evidence type="ECO:0000256" key="6">
    <source>
        <dbReference type="ARBA" id="ARBA00023141"/>
    </source>
</evidence>
<comment type="similarity">
    <text evidence="3 8">Belongs to the type-II 3-dehydroquinase family.</text>
</comment>
<organism evidence="12 13">
    <name type="scientific">Orenia marismortui</name>
    <dbReference type="NCBI Taxonomy" id="46469"/>
    <lineage>
        <taxon>Bacteria</taxon>
        <taxon>Bacillati</taxon>
        <taxon>Bacillota</taxon>
        <taxon>Clostridia</taxon>
        <taxon>Halanaerobiales</taxon>
        <taxon>Halobacteroidaceae</taxon>
        <taxon>Orenia</taxon>
    </lineage>
</organism>
<dbReference type="InterPro" id="IPR018509">
    <property type="entry name" value="DHquinase_II_CS"/>
</dbReference>
<evidence type="ECO:0000256" key="1">
    <source>
        <dbReference type="ARBA" id="ARBA00001864"/>
    </source>
</evidence>
<comment type="pathway">
    <text evidence="2 8">Metabolic intermediate biosynthesis; chorismate biosynthesis; chorismate from D-erythrose 4-phosphate and phosphoenolpyruvate: step 3/7.</text>
</comment>
<gene>
    <name evidence="8" type="primary">aroQ</name>
    <name evidence="12" type="ORF">C7959_14515</name>
</gene>